<dbReference type="OrthoDB" id="10550086at2759"/>
<dbReference type="EMBL" id="CAJVPL010000268">
    <property type="protein sequence ID" value="CAG8476243.1"/>
    <property type="molecule type" value="Genomic_DNA"/>
</dbReference>
<feature type="compositionally biased region" description="Polar residues" evidence="1">
    <location>
        <begin position="122"/>
        <end position="131"/>
    </location>
</feature>
<feature type="compositionally biased region" description="Basic residues" evidence="1">
    <location>
        <begin position="1"/>
        <end position="10"/>
    </location>
</feature>
<comment type="caution">
    <text evidence="2">The sequence shown here is derived from an EMBL/GenBank/DDBJ whole genome shotgun (WGS) entry which is preliminary data.</text>
</comment>
<dbReference type="Proteomes" id="UP000789831">
    <property type="component" value="Unassembled WGS sequence"/>
</dbReference>
<evidence type="ECO:0000313" key="3">
    <source>
        <dbReference type="Proteomes" id="UP000789831"/>
    </source>
</evidence>
<accession>A0A9N8Z6D5</accession>
<evidence type="ECO:0000256" key="1">
    <source>
        <dbReference type="SAM" id="MobiDB-lite"/>
    </source>
</evidence>
<sequence>MTKKRNKKSSKSNANKETTTQTQDDAQKLNDPISTAANTSYDNKMNDTSYDNKMDDTSYDNKMDDTSLMKVNFVVESKGKPDIEDKPIQQLLENTDVSSPISNETISDVTRNDTIVVKDLDSSQSDQVSNHDTIDVPTSDCNDEMNSYMPVPVKITDKIEIPSLDSREKKENLSDSISTTNFIQNETTENDTTTPSNISHNKIDVQFAVNGMSVHTDSVYETTLNQSEQSEHNDDLNLGFRSLPYFDEYPLFFENSPKANPNNRVEADNMRKIDKKHKQAQKTKRIDKKKQKITNIPSKSSTLTTITLTTQTSVIPTGLEVISPNMLSTRPFLLYNVAYYFDNLVERISATLERHIDRTVGLPIGRWVLYWFTFVSWYGIQQ</sequence>
<feature type="region of interest" description="Disordered" evidence="1">
    <location>
        <begin position="121"/>
        <end position="145"/>
    </location>
</feature>
<organism evidence="2 3">
    <name type="scientific">Ambispora gerdemannii</name>
    <dbReference type="NCBI Taxonomy" id="144530"/>
    <lineage>
        <taxon>Eukaryota</taxon>
        <taxon>Fungi</taxon>
        <taxon>Fungi incertae sedis</taxon>
        <taxon>Mucoromycota</taxon>
        <taxon>Glomeromycotina</taxon>
        <taxon>Glomeromycetes</taxon>
        <taxon>Archaeosporales</taxon>
        <taxon>Ambisporaceae</taxon>
        <taxon>Ambispora</taxon>
    </lineage>
</organism>
<keyword evidence="3" id="KW-1185">Reference proteome</keyword>
<dbReference type="AlphaFoldDB" id="A0A9N8Z6D5"/>
<gene>
    <name evidence="2" type="ORF">AGERDE_LOCUS2994</name>
</gene>
<name>A0A9N8Z6D5_9GLOM</name>
<proteinExistence type="predicted"/>
<feature type="compositionally biased region" description="Polar residues" evidence="1">
    <location>
        <begin position="32"/>
        <end position="49"/>
    </location>
</feature>
<feature type="region of interest" description="Disordered" evidence="1">
    <location>
        <begin position="1"/>
        <end position="53"/>
    </location>
</feature>
<protein>
    <submittedName>
        <fullName evidence="2">13307_t:CDS:1</fullName>
    </submittedName>
</protein>
<reference evidence="2" key="1">
    <citation type="submission" date="2021-06" db="EMBL/GenBank/DDBJ databases">
        <authorList>
            <person name="Kallberg Y."/>
            <person name="Tangrot J."/>
            <person name="Rosling A."/>
        </authorList>
    </citation>
    <scope>NUCLEOTIDE SEQUENCE</scope>
    <source>
        <strain evidence="2">MT106</strain>
    </source>
</reference>
<evidence type="ECO:0000313" key="2">
    <source>
        <dbReference type="EMBL" id="CAG8476243.1"/>
    </source>
</evidence>